<reference evidence="3 4" key="1">
    <citation type="journal article" date="2018" name="Plant J.">
        <title>Genome sequences of Chlorella sorokiniana UTEX 1602 and Micractinium conductrix SAG 241.80: implications to maltose excretion by a green alga.</title>
        <authorList>
            <person name="Arriola M.B."/>
            <person name="Velmurugan N."/>
            <person name="Zhang Y."/>
            <person name="Plunkett M.H."/>
            <person name="Hondzo H."/>
            <person name="Barney B.M."/>
        </authorList>
    </citation>
    <scope>NUCLEOTIDE SEQUENCE [LARGE SCALE GENOMIC DNA]</scope>
    <source>
        <strain evidence="3 4">SAG 241.80</strain>
    </source>
</reference>
<dbReference type="Pfam" id="PF05057">
    <property type="entry name" value="DUF676"/>
    <property type="match status" value="1"/>
</dbReference>
<feature type="region of interest" description="Disordered" evidence="1">
    <location>
        <begin position="173"/>
        <end position="208"/>
    </location>
</feature>
<proteinExistence type="predicted"/>
<accession>A0A2P6V4H2</accession>
<dbReference type="Gene3D" id="3.40.50.1820">
    <property type="entry name" value="alpha/beta hydrolase"/>
    <property type="match status" value="1"/>
</dbReference>
<evidence type="ECO:0000259" key="2">
    <source>
        <dbReference type="Pfam" id="PF05057"/>
    </source>
</evidence>
<feature type="compositionally biased region" description="Low complexity" evidence="1">
    <location>
        <begin position="343"/>
        <end position="375"/>
    </location>
</feature>
<dbReference type="InterPro" id="IPR007751">
    <property type="entry name" value="DUF676_lipase-like"/>
</dbReference>
<feature type="compositionally biased region" description="Low complexity" evidence="1">
    <location>
        <begin position="199"/>
        <end position="208"/>
    </location>
</feature>
<keyword evidence="4" id="KW-1185">Reference proteome</keyword>
<sequence length="547" mass="56639">MVHGLFGTRDNWKEIGGLLADHLDRRSTLLFVSHCNERQKTFDGIDACGERLADEIRGVAAQHLGLRRISLLGHSMGGLISRYAAGRLFDPASGTVAGLAPCHFVAMATPHLACDARYNPAQVPLINWISGVMGVGGVVGSVVSELAAPVSSITMGRAGLQFFLQDGGQQAQQVQQPQQVQQQGQAQAQQGGGDGGSASSGSAVAGPSGRAAAQQPLLYRLTQDCPKEGLHFMSALRAFETRTLYANSSGDHLVGWANSSLRRLAELPAKSGRGAGVVREDPLEAAWWPEARARLHATPAAAALHSGEARRHSEAEVLAADSPRQLAASGTQADAGRRGNDSAALAGQQQQQQQPQAQQQAQQPPSAQPQRPGGPLQETSAEVAAEEGGRERLVASATAAAAAGAAAAALVQALGQGGVRAVQPAEGERQVEEMLGRLQALPWRRVDVCFGATLLPLLSHQHIQMQRWWVNWPGRAVIQHLALSLEAMETLRQQGGTAGAAGAAAGAGGQGLGGQRNRAELGGLGVDEQHPSAPVGAAGSSGAGGAA</sequence>
<dbReference type="EMBL" id="LHPF02000031">
    <property type="protein sequence ID" value="PSC68977.1"/>
    <property type="molecule type" value="Genomic_DNA"/>
</dbReference>
<dbReference type="AlphaFoldDB" id="A0A2P6V4H2"/>
<organism evidence="3 4">
    <name type="scientific">Micractinium conductrix</name>
    <dbReference type="NCBI Taxonomy" id="554055"/>
    <lineage>
        <taxon>Eukaryota</taxon>
        <taxon>Viridiplantae</taxon>
        <taxon>Chlorophyta</taxon>
        <taxon>core chlorophytes</taxon>
        <taxon>Trebouxiophyceae</taxon>
        <taxon>Chlorellales</taxon>
        <taxon>Chlorellaceae</taxon>
        <taxon>Chlorella clade</taxon>
        <taxon>Micractinium</taxon>
    </lineage>
</organism>
<dbReference type="InterPro" id="IPR029058">
    <property type="entry name" value="AB_hydrolase_fold"/>
</dbReference>
<evidence type="ECO:0000313" key="3">
    <source>
        <dbReference type="EMBL" id="PSC68977.1"/>
    </source>
</evidence>
<dbReference type="InterPro" id="IPR044294">
    <property type="entry name" value="Lipase-like"/>
</dbReference>
<name>A0A2P6V4H2_9CHLO</name>
<feature type="compositionally biased region" description="Gly residues" evidence="1">
    <location>
        <begin position="505"/>
        <end position="514"/>
    </location>
</feature>
<feature type="compositionally biased region" description="Low complexity" evidence="1">
    <location>
        <begin position="173"/>
        <end position="189"/>
    </location>
</feature>
<evidence type="ECO:0000313" key="4">
    <source>
        <dbReference type="Proteomes" id="UP000239649"/>
    </source>
</evidence>
<dbReference type="SUPFAM" id="SSF53474">
    <property type="entry name" value="alpha/beta-Hydrolases"/>
    <property type="match status" value="1"/>
</dbReference>
<dbReference type="Proteomes" id="UP000239649">
    <property type="component" value="Unassembled WGS sequence"/>
</dbReference>
<feature type="domain" description="DUF676" evidence="2">
    <location>
        <begin position="1"/>
        <end position="255"/>
    </location>
</feature>
<evidence type="ECO:0000256" key="1">
    <source>
        <dbReference type="SAM" id="MobiDB-lite"/>
    </source>
</evidence>
<protein>
    <submittedName>
        <fullName evidence="3">Lipase</fullName>
    </submittedName>
</protein>
<gene>
    <name evidence="3" type="ORF">C2E20_7523</name>
</gene>
<feature type="region of interest" description="Disordered" evidence="1">
    <location>
        <begin position="499"/>
        <end position="547"/>
    </location>
</feature>
<dbReference type="PANTHER" id="PTHR12482">
    <property type="entry name" value="LIPASE ROG1-RELATED-RELATED"/>
    <property type="match status" value="1"/>
</dbReference>
<dbReference type="PANTHER" id="PTHR12482:SF11">
    <property type="entry name" value="LIPASE YOR059C ISOFORM X1"/>
    <property type="match status" value="1"/>
</dbReference>
<feature type="region of interest" description="Disordered" evidence="1">
    <location>
        <begin position="302"/>
        <end position="390"/>
    </location>
</feature>
<dbReference type="OrthoDB" id="273452at2759"/>
<comment type="caution">
    <text evidence="3">The sequence shown here is derived from an EMBL/GenBank/DDBJ whole genome shotgun (WGS) entry which is preliminary data.</text>
</comment>
<dbReference type="STRING" id="554055.A0A2P6V4H2"/>